<dbReference type="STRING" id="993615.L2GNE7"/>
<organism evidence="1 2">
    <name type="scientific">Vittaforma corneae (strain ATCC 50505)</name>
    <name type="common">Microsporidian parasite</name>
    <name type="synonym">Nosema corneum</name>
    <dbReference type="NCBI Taxonomy" id="993615"/>
    <lineage>
        <taxon>Eukaryota</taxon>
        <taxon>Fungi</taxon>
        <taxon>Fungi incertae sedis</taxon>
        <taxon>Microsporidia</taxon>
        <taxon>Nosematidae</taxon>
        <taxon>Vittaforma</taxon>
    </lineage>
</organism>
<dbReference type="HOGENOM" id="CLU_059493_1_1_1"/>
<dbReference type="PANTHER" id="PTHR12725:SF117">
    <property type="entry name" value="HALOACID DEHALOGENASE-LIKE HYDROLASE"/>
    <property type="match status" value="1"/>
</dbReference>
<dbReference type="Pfam" id="PF00702">
    <property type="entry name" value="Hydrolase"/>
    <property type="match status" value="1"/>
</dbReference>
<dbReference type="RefSeq" id="XP_007604640.1">
    <property type="nucleotide sequence ID" value="XM_007604578.1"/>
</dbReference>
<feature type="non-terminal residue" evidence="1">
    <location>
        <position position="1"/>
    </location>
</feature>
<dbReference type="PANTHER" id="PTHR12725">
    <property type="entry name" value="HALOACID DEHALOGENASE-LIKE HYDROLASE"/>
    <property type="match status" value="1"/>
</dbReference>
<proteinExistence type="predicted"/>
<dbReference type="InterPro" id="IPR036412">
    <property type="entry name" value="HAD-like_sf"/>
</dbReference>
<evidence type="ECO:0000313" key="1">
    <source>
        <dbReference type="EMBL" id="ELA41842.1"/>
    </source>
</evidence>
<accession>L2GNE7</accession>
<dbReference type="AlphaFoldDB" id="L2GNE7"/>
<evidence type="ECO:0008006" key="3">
    <source>
        <dbReference type="Google" id="ProtNLM"/>
    </source>
</evidence>
<dbReference type="FunCoup" id="L2GNE7">
    <property type="interactions" value="104"/>
</dbReference>
<evidence type="ECO:0000313" key="2">
    <source>
        <dbReference type="Proteomes" id="UP000011082"/>
    </source>
</evidence>
<dbReference type="Gene3D" id="3.40.50.1000">
    <property type="entry name" value="HAD superfamily/HAD-like"/>
    <property type="match status" value="1"/>
</dbReference>
<gene>
    <name evidence="1" type="ORF">VICG_01194</name>
</gene>
<reference evidence="2" key="1">
    <citation type="submission" date="2011-05" db="EMBL/GenBank/DDBJ databases">
        <title>The genome sequence of Vittaforma corneae strain ATCC 50505.</title>
        <authorList>
            <consortium name="The Broad Institute Genome Sequencing Platform"/>
            <person name="Cuomo C."/>
            <person name="Didier E."/>
            <person name="Bowers L."/>
            <person name="Young S.K."/>
            <person name="Zeng Q."/>
            <person name="Gargeya S."/>
            <person name="Fitzgerald M."/>
            <person name="Haas B."/>
            <person name="Abouelleil A."/>
            <person name="Alvarado L."/>
            <person name="Arachchi H.M."/>
            <person name="Berlin A."/>
            <person name="Chapman S.B."/>
            <person name="Gearin G."/>
            <person name="Goldberg J."/>
            <person name="Griggs A."/>
            <person name="Gujja S."/>
            <person name="Hansen M."/>
            <person name="Heiman D."/>
            <person name="Howarth C."/>
            <person name="Larimer J."/>
            <person name="Lui A."/>
            <person name="MacDonald P.J.P."/>
            <person name="McCowen C."/>
            <person name="Montmayeur A."/>
            <person name="Murphy C."/>
            <person name="Neiman D."/>
            <person name="Pearson M."/>
            <person name="Priest M."/>
            <person name="Roberts A."/>
            <person name="Saif S."/>
            <person name="Shea T."/>
            <person name="Sisk P."/>
            <person name="Stolte C."/>
            <person name="Sykes S."/>
            <person name="Wortman J."/>
            <person name="Nusbaum C."/>
            <person name="Birren B."/>
        </authorList>
    </citation>
    <scope>NUCLEOTIDE SEQUENCE [LARGE SCALE GENOMIC DNA]</scope>
    <source>
        <strain evidence="2">ATCC 50505</strain>
    </source>
</reference>
<dbReference type="OrthoDB" id="2194085at2759"/>
<keyword evidence="2" id="KW-1185">Reference proteome</keyword>
<dbReference type="InterPro" id="IPR023214">
    <property type="entry name" value="HAD_sf"/>
</dbReference>
<dbReference type="EMBL" id="JH370138">
    <property type="protein sequence ID" value="ELA41842.1"/>
    <property type="molecule type" value="Genomic_DNA"/>
</dbReference>
<protein>
    <recommendedName>
        <fullName evidence="3">Pyrimidine 5'-nucleotidase</fullName>
    </recommendedName>
</protein>
<name>L2GNE7_VITCO</name>
<sequence length="240" mass="27714">VKHNSQWIDHEESIMIFDVDYCLYENAELRAAESAFINTRERELFGDSEMTFKQLKKKHGSMKIGLMKDYGMTIEQIKQNDFMDTCKFLKPDDELKGLLESIPLKKYCLTNGFGEKIKSILEALGINECFEKIYCSNDENIEEDWILKPKESAFKFLMNDLGIDPGKVISKQFKIYYFDDLLENVMAAKELGWDARKVTKESAIHDALRKFITEKFGSSPLLLNTMTSRPSELSVADVQN</sequence>
<dbReference type="Proteomes" id="UP000011082">
    <property type="component" value="Unassembled WGS sequence"/>
</dbReference>
<dbReference type="VEuPathDB" id="MicrosporidiaDB:VICG_01194"/>
<dbReference type="InParanoid" id="L2GNE7"/>
<dbReference type="GeneID" id="19881905"/>
<dbReference type="SUPFAM" id="SSF56784">
    <property type="entry name" value="HAD-like"/>
    <property type="match status" value="1"/>
</dbReference>